<dbReference type="InterPro" id="IPR021215">
    <property type="entry name" value="DUF2752"/>
</dbReference>
<accession>A0A7I9Z624</accession>
<gene>
    <name evidence="3" type="ORF">MTIM_22630</name>
</gene>
<evidence type="ECO:0000313" key="4">
    <source>
        <dbReference type="Proteomes" id="UP000465301"/>
    </source>
</evidence>
<comment type="caution">
    <text evidence="3">The sequence shown here is derived from an EMBL/GenBank/DDBJ whole genome shotgun (WGS) entry which is preliminary data.</text>
</comment>
<keyword evidence="4" id="KW-1185">Reference proteome</keyword>
<protein>
    <recommendedName>
        <fullName evidence="5">DUF2752 domain-containing protein</fullName>
    </recommendedName>
</protein>
<sequence length="153" mass="16085">MLEDCDPRKVDRSVTQPGAGSHGLRRHLGYAGAGTAVVLGGALGYVGLVDPHDPASIYPPCPFKLLTGWNCPFCGGLRMTYDVVHGDLAAALYDNVFVLVGIPMLVLWLVVRRARGAASVPRAALVTAVAATVVWTVLRNLPAFPLIPTVLGG</sequence>
<reference evidence="3 4" key="1">
    <citation type="journal article" date="2019" name="Emerg. Microbes Infect.">
        <title>Comprehensive subspecies identification of 175 nontuberculous mycobacteria species based on 7547 genomic profiles.</title>
        <authorList>
            <person name="Matsumoto Y."/>
            <person name="Kinjo T."/>
            <person name="Motooka D."/>
            <person name="Nabeya D."/>
            <person name="Jung N."/>
            <person name="Uechi K."/>
            <person name="Horii T."/>
            <person name="Iida T."/>
            <person name="Fujita J."/>
            <person name="Nakamura S."/>
        </authorList>
    </citation>
    <scope>NUCLEOTIDE SEQUENCE [LARGE SCALE GENOMIC DNA]</scope>
    <source>
        <strain evidence="3 4">JCM 30726</strain>
    </source>
</reference>
<evidence type="ECO:0000256" key="2">
    <source>
        <dbReference type="SAM" id="Phobius"/>
    </source>
</evidence>
<proteinExistence type="predicted"/>
<evidence type="ECO:0000256" key="1">
    <source>
        <dbReference type="SAM" id="MobiDB-lite"/>
    </source>
</evidence>
<dbReference type="AlphaFoldDB" id="A0A7I9Z624"/>
<keyword evidence="2" id="KW-1133">Transmembrane helix</keyword>
<feature type="compositionally biased region" description="Basic and acidic residues" evidence="1">
    <location>
        <begin position="1"/>
        <end position="12"/>
    </location>
</feature>
<evidence type="ECO:0000313" key="3">
    <source>
        <dbReference type="EMBL" id="GFG96384.1"/>
    </source>
</evidence>
<keyword evidence="2" id="KW-0812">Transmembrane</keyword>
<feature type="transmembrane region" description="Helical" evidence="2">
    <location>
        <begin position="88"/>
        <end position="111"/>
    </location>
</feature>
<organism evidence="3 4">
    <name type="scientific">Mycobacterium timonense</name>
    <dbReference type="NCBI Taxonomy" id="701043"/>
    <lineage>
        <taxon>Bacteria</taxon>
        <taxon>Bacillati</taxon>
        <taxon>Actinomycetota</taxon>
        <taxon>Actinomycetes</taxon>
        <taxon>Mycobacteriales</taxon>
        <taxon>Mycobacteriaceae</taxon>
        <taxon>Mycobacterium</taxon>
        <taxon>Mycobacterium avium complex (MAC)</taxon>
    </lineage>
</organism>
<feature type="transmembrane region" description="Helical" evidence="2">
    <location>
        <begin position="123"/>
        <end position="141"/>
    </location>
</feature>
<dbReference type="Proteomes" id="UP000465301">
    <property type="component" value="Unassembled WGS sequence"/>
</dbReference>
<dbReference type="EMBL" id="BLLA01000001">
    <property type="protein sequence ID" value="GFG96384.1"/>
    <property type="molecule type" value="Genomic_DNA"/>
</dbReference>
<dbReference type="Pfam" id="PF10825">
    <property type="entry name" value="DUF2752"/>
    <property type="match status" value="1"/>
</dbReference>
<dbReference type="RefSeq" id="WP_163709153.1">
    <property type="nucleotide sequence ID" value="NZ_BLLA01000001.1"/>
</dbReference>
<keyword evidence="2" id="KW-0472">Membrane</keyword>
<feature type="region of interest" description="Disordered" evidence="1">
    <location>
        <begin position="1"/>
        <end position="21"/>
    </location>
</feature>
<name>A0A7I9Z624_9MYCO</name>
<feature type="transmembrane region" description="Helical" evidence="2">
    <location>
        <begin position="28"/>
        <end position="48"/>
    </location>
</feature>
<evidence type="ECO:0008006" key="5">
    <source>
        <dbReference type="Google" id="ProtNLM"/>
    </source>
</evidence>